<keyword evidence="3" id="KW-0722">Serine protease inhibitor</keyword>
<dbReference type="InterPro" id="IPR000864">
    <property type="entry name" value="Prot_inh_pot1"/>
</dbReference>
<evidence type="ECO:0000256" key="3">
    <source>
        <dbReference type="ARBA" id="ARBA00022900"/>
    </source>
</evidence>
<dbReference type="SUPFAM" id="SSF54654">
    <property type="entry name" value="CI-2 family of serine protease inhibitors"/>
    <property type="match status" value="1"/>
</dbReference>
<dbReference type="InterPro" id="IPR036354">
    <property type="entry name" value="Prot_inh_pot1_sf"/>
</dbReference>
<sequence>MDDHLYPIRTAPHHHVPTWRKWLANESFTMKLWHLITVNGKGIHAKSGNKVFSNKTYAQQVMERFGGDRKWPKLVGLTAEEAEAKIKEEMLGAVVHVIPPNHIITAIFRIDRVRISVDAAGKVFETPSIG</sequence>
<evidence type="ECO:0000313" key="5">
    <source>
        <dbReference type="Proteomes" id="UP001188597"/>
    </source>
</evidence>
<dbReference type="GO" id="GO:0009611">
    <property type="term" value="P:response to wounding"/>
    <property type="evidence" value="ECO:0007669"/>
    <property type="project" value="InterPro"/>
</dbReference>
<keyword evidence="5" id="KW-1185">Reference proteome</keyword>
<comment type="similarity">
    <text evidence="1">Belongs to the protease inhibitor I13 (potato type I serine protease inhibitor) family.</text>
</comment>
<dbReference type="Proteomes" id="UP001188597">
    <property type="component" value="Unassembled WGS sequence"/>
</dbReference>
<reference evidence="4" key="1">
    <citation type="submission" date="2022-12" db="EMBL/GenBank/DDBJ databases">
        <title>Draft genome assemblies for two species of Escallonia (Escalloniales).</title>
        <authorList>
            <person name="Chanderbali A."/>
            <person name="Dervinis C."/>
            <person name="Anghel I."/>
            <person name="Soltis D."/>
            <person name="Soltis P."/>
            <person name="Zapata F."/>
        </authorList>
    </citation>
    <scope>NUCLEOTIDE SEQUENCE</scope>
    <source>
        <strain evidence="4">UCBG64.0493</strain>
        <tissue evidence="4">Leaf</tissue>
    </source>
</reference>
<evidence type="ECO:0000313" key="4">
    <source>
        <dbReference type="EMBL" id="KAK2997252.1"/>
    </source>
</evidence>
<dbReference type="GO" id="GO:0004867">
    <property type="term" value="F:serine-type endopeptidase inhibitor activity"/>
    <property type="evidence" value="ECO:0007669"/>
    <property type="project" value="UniProtKB-KW"/>
</dbReference>
<dbReference type="PANTHER" id="PTHR33091">
    <property type="entry name" value="PROTEIN, PUTATIVE, EXPRESSED-RELATED"/>
    <property type="match status" value="1"/>
</dbReference>
<dbReference type="AlphaFoldDB" id="A0AA88RWQ8"/>
<evidence type="ECO:0000256" key="1">
    <source>
        <dbReference type="ARBA" id="ARBA00008210"/>
    </source>
</evidence>
<accession>A0AA88RWQ8</accession>
<proteinExistence type="inferred from homology"/>
<dbReference type="Pfam" id="PF00280">
    <property type="entry name" value="potato_inhibit"/>
    <property type="match status" value="1"/>
</dbReference>
<dbReference type="PANTHER" id="PTHR33091:SF29">
    <property type="entry name" value="SUBTILISIN INHIBITOR 1"/>
    <property type="match status" value="1"/>
</dbReference>
<name>A0AA88RWQ8_9ASTE</name>
<dbReference type="Gene3D" id="3.30.10.10">
    <property type="entry name" value="Trypsin Inhibitor V, subunit A"/>
    <property type="match status" value="1"/>
</dbReference>
<dbReference type="EMBL" id="JAVXUP010004308">
    <property type="protein sequence ID" value="KAK2997252.1"/>
    <property type="molecule type" value="Genomic_DNA"/>
</dbReference>
<keyword evidence="2" id="KW-0646">Protease inhibitor</keyword>
<evidence type="ECO:0000256" key="2">
    <source>
        <dbReference type="ARBA" id="ARBA00022690"/>
    </source>
</evidence>
<comment type="caution">
    <text evidence="4">The sequence shown here is derived from an EMBL/GenBank/DDBJ whole genome shotgun (WGS) entry which is preliminary data.</text>
</comment>
<organism evidence="4 5">
    <name type="scientific">Escallonia herrerae</name>
    <dbReference type="NCBI Taxonomy" id="1293975"/>
    <lineage>
        <taxon>Eukaryota</taxon>
        <taxon>Viridiplantae</taxon>
        <taxon>Streptophyta</taxon>
        <taxon>Embryophyta</taxon>
        <taxon>Tracheophyta</taxon>
        <taxon>Spermatophyta</taxon>
        <taxon>Magnoliopsida</taxon>
        <taxon>eudicotyledons</taxon>
        <taxon>Gunneridae</taxon>
        <taxon>Pentapetalae</taxon>
        <taxon>asterids</taxon>
        <taxon>campanulids</taxon>
        <taxon>Escalloniales</taxon>
        <taxon>Escalloniaceae</taxon>
        <taxon>Escallonia</taxon>
    </lineage>
</organism>
<gene>
    <name evidence="4" type="ORF">RJ639_025998</name>
</gene>
<protein>
    <submittedName>
        <fullName evidence="4">Uncharacterized protein</fullName>
    </submittedName>
</protein>